<organism evidence="1 2">
    <name type="scientific">Gigaspora margarita</name>
    <dbReference type="NCBI Taxonomy" id="4874"/>
    <lineage>
        <taxon>Eukaryota</taxon>
        <taxon>Fungi</taxon>
        <taxon>Fungi incertae sedis</taxon>
        <taxon>Mucoromycota</taxon>
        <taxon>Glomeromycotina</taxon>
        <taxon>Glomeromycetes</taxon>
        <taxon>Diversisporales</taxon>
        <taxon>Gigasporaceae</taxon>
        <taxon>Gigaspora</taxon>
    </lineage>
</organism>
<evidence type="ECO:0000313" key="1">
    <source>
        <dbReference type="EMBL" id="CAG8800880.1"/>
    </source>
</evidence>
<reference evidence="1 2" key="1">
    <citation type="submission" date="2021-06" db="EMBL/GenBank/DDBJ databases">
        <authorList>
            <person name="Kallberg Y."/>
            <person name="Tangrot J."/>
            <person name="Rosling A."/>
        </authorList>
    </citation>
    <scope>NUCLEOTIDE SEQUENCE [LARGE SCALE GENOMIC DNA]</scope>
    <source>
        <strain evidence="1 2">120-4 pot B 10/14</strain>
    </source>
</reference>
<gene>
    <name evidence="1" type="ORF">GMARGA_LOCUS23070</name>
</gene>
<accession>A0ABN7VV59</accession>
<dbReference type="EMBL" id="CAJVQB010023011">
    <property type="protein sequence ID" value="CAG8800880.1"/>
    <property type="molecule type" value="Genomic_DNA"/>
</dbReference>
<sequence>TFVISEDHIFDENILDKDCMNIRCIKDELMGKDDVINKKKNSVVSKLNKRKSIRVKSINSNIPVKFDDTFEFNNNGELCKESKKQYDLSYHRSNNERLIFGSSIKSALQSAYIQDQYKNIKTRMLSTSRLYDNKDLEKGSGRYRWNFACCSEVKDRKWIKLMEQQSIRHNVKENNFYKRLYLDQIAGYSSDEVVSTVLGSHAEIRKLSLMDMSYCNFRNKVTEI</sequence>
<name>A0ABN7VV59_GIGMA</name>
<protein>
    <submittedName>
        <fullName evidence="1">28049_t:CDS:1</fullName>
    </submittedName>
</protein>
<dbReference type="Proteomes" id="UP000789901">
    <property type="component" value="Unassembled WGS sequence"/>
</dbReference>
<evidence type="ECO:0000313" key="2">
    <source>
        <dbReference type="Proteomes" id="UP000789901"/>
    </source>
</evidence>
<comment type="caution">
    <text evidence="1">The sequence shown here is derived from an EMBL/GenBank/DDBJ whole genome shotgun (WGS) entry which is preliminary data.</text>
</comment>
<keyword evidence="2" id="KW-1185">Reference proteome</keyword>
<feature type="non-terminal residue" evidence="1">
    <location>
        <position position="1"/>
    </location>
</feature>
<proteinExistence type="predicted"/>